<protein>
    <submittedName>
        <fullName evidence="8">DNA-binding protein</fullName>
    </submittedName>
</protein>
<evidence type="ECO:0000256" key="5">
    <source>
        <dbReference type="SAM" id="Coils"/>
    </source>
</evidence>
<evidence type="ECO:0000256" key="4">
    <source>
        <dbReference type="ARBA" id="ARBA00023125"/>
    </source>
</evidence>
<evidence type="ECO:0000256" key="6">
    <source>
        <dbReference type="SAM" id="MobiDB-lite"/>
    </source>
</evidence>
<dbReference type="GO" id="GO:0030527">
    <property type="term" value="F:structural constituent of chromatin"/>
    <property type="evidence" value="ECO:0007669"/>
    <property type="project" value="InterPro"/>
</dbReference>
<dbReference type="Proteomes" id="UP000037891">
    <property type="component" value="Unassembled WGS sequence"/>
</dbReference>
<dbReference type="SUPFAM" id="SSF81273">
    <property type="entry name" value="H-NS histone-like proteins"/>
    <property type="match status" value="2"/>
</dbReference>
<gene>
    <name evidence="8" type="ORF">ABJ99_4838</name>
</gene>
<evidence type="ECO:0000256" key="2">
    <source>
        <dbReference type="ARBA" id="ARBA00010610"/>
    </source>
</evidence>
<dbReference type="AlphaFoldDB" id="A0A0N0XAM7"/>
<dbReference type="GO" id="GO:0003680">
    <property type="term" value="F:minor groove of adenine-thymine-rich DNA binding"/>
    <property type="evidence" value="ECO:0007669"/>
    <property type="project" value="TreeGrafter"/>
</dbReference>
<organism evidence="8 9">
    <name type="scientific">Pseudomonas syringae pv. cilantro</name>
    <dbReference type="NCBI Taxonomy" id="81035"/>
    <lineage>
        <taxon>Bacteria</taxon>
        <taxon>Pseudomonadati</taxon>
        <taxon>Pseudomonadota</taxon>
        <taxon>Gammaproteobacteria</taxon>
        <taxon>Pseudomonadales</taxon>
        <taxon>Pseudomonadaceae</taxon>
        <taxon>Pseudomonas</taxon>
        <taxon>Pseudomonas syringae</taxon>
    </lineage>
</organism>
<comment type="similarity">
    <text evidence="2">Belongs to the histone-like protein H-NS family.</text>
</comment>
<dbReference type="GO" id="GO:0032993">
    <property type="term" value="C:protein-DNA complex"/>
    <property type="evidence" value="ECO:0007669"/>
    <property type="project" value="TreeGrafter"/>
</dbReference>
<sequence length="150" mass="17045">MAANAYEDVMRVLSNVRSIRAFVRENDYELLLEAHEKLGVALDERKEEYAAEKLEREAREVKRQELLALIESEGFDLGQLAGGDFEPKARKKSRTSTQKREPKYVFVEDGVTKYWAGVGRKPRPIAQAIENGASLSDFLIKAEEQQSLDV</sequence>
<dbReference type="SMART" id="SM00528">
    <property type="entry name" value="HNS"/>
    <property type="match status" value="1"/>
</dbReference>
<dbReference type="InterPro" id="IPR027444">
    <property type="entry name" value="H-NS_C_dom"/>
</dbReference>
<dbReference type="PATRIC" id="fig|81035.3.peg.5170"/>
<dbReference type="InterPro" id="IPR054180">
    <property type="entry name" value="H-NS-like_N"/>
</dbReference>
<dbReference type="GO" id="GO:0005829">
    <property type="term" value="C:cytosol"/>
    <property type="evidence" value="ECO:0007669"/>
    <property type="project" value="TreeGrafter"/>
</dbReference>
<dbReference type="InterPro" id="IPR027454">
    <property type="entry name" value="Histone_HNS_N"/>
</dbReference>
<name>A0A0N0XAM7_PSESX</name>
<keyword evidence="5" id="KW-0175">Coiled coil</keyword>
<comment type="caution">
    <text evidence="8">The sequence shown here is derived from an EMBL/GenBank/DDBJ whole genome shotgun (WGS) entry which is preliminary data.</text>
</comment>
<reference evidence="8 9" key="2">
    <citation type="submission" date="2015-10" db="EMBL/GenBank/DDBJ databases">
        <title>Comparative genomics and high-throughput reverse genetic screens identify a new phytobacterial MAMP and an Arabidopsis receptor required for immune elicitation.</title>
        <authorList>
            <person name="Mott G.A."/>
            <person name="Thakur S."/>
            <person name="Wang P.W."/>
            <person name="Desveaux D."/>
            <person name="Guttman D.S."/>
        </authorList>
    </citation>
    <scope>NUCLEOTIDE SEQUENCE [LARGE SCALE GENOMIC DNA]</scope>
    <source>
        <strain evidence="8 9">0788_9</strain>
    </source>
</reference>
<evidence type="ECO:0000256" key="1">
    <source>
        <dbReference type="ARBA" id="ARBA00004453"/>
    </source>
</evidence>
<dbReference type="InterPro" id="IPR037150">
    <property type="entry name" value="H-NS_C_dom_sf"/>
</dbReference>
<reference evidence="8 9" key="1">
    <citation type="submission" date="2015-07" db="EMBL/GenBank/DDBJ databases">
        <authorList>
            <person name="Noorani M."/>
        </authorList>
    </citation>
    <scope>NUCLEOTIDE SEQUENCE [LARGE SCALE GENOMIC DNA]</scope>
    <source>
        <strain evidence="8 9">0788_9</strain>
    </source>
</reference>
<dbReference type="InterPro" id="IPR001801">
    <property type="entry name" value="Histone_HNS"/>
</dbReference>
<dbReference type="RefSeq" id="WP_044319875.1">
    <property type="nucleotide sequence ID" value="NZ_LGLN01000069.1"/>
</dbReference>
<dbReference type="PIRSF" id="PIRSF002096">
    <property type="entry name" value="HnS"/>
    <property type="match status" value="1"/>
</dbReference>
<keyword evidence="3" id="KW-0963">Cytoplasm</keyword>
<comment type="subcellular location">
    <subcellularLocation>
        <location evidence="1">Cytoplasm</location>
        <location evidence="1">Nucleoid</location>
    </subcellularLocation>
</comment>
<dbReference type="GO" id="GO:0000976">
    <property type="term" value="F:transcription cis-regulatory region binding"/>
    <property type="evidence" value="ECO:0007669"/>
    <property type="project" value="TreeGrafter"/>
</dbReference>
<dbReference type="GO" id="GO:0001217">
    <property type="term" value="F:DNA-binding transcription repressor activity"/>
    <property type="evidence" value="ECO:0007669"/>
    <property type="project" value="TreeGrafter"/>
</dbReference>
<dbReference type="PANTHER" id="PTHR38097:SF2">
    <property type="entry name" value="DNA-BINDING PROTEIN STPA"/>
    <property type="match status" value="1"/>
</dbReference>
<dbReference type="Pfam" id="PF00816">
    <property type="entry name" value="Histone_HNS"/>
    <property type="match status" value="1"/>
</dbReference>
<evidence type="ECO:0000259" key="7">
    <source>
        <dbReference type="SMART" id="SM00528"/>
    </source>
</evidence>
<dbReference type="Gene3D" id="1.10.287.1050">
    <property type="entry name" value="H-NS histone-like proteins"/>
    <property type="match status" value="1"/>
</dbReference>
<dbReference type="PANTHER" id="PTHR38097">
    <property type="match status" value="1"/>
</dbReference>
<evidence type="ECO:0000313" key="8">
    <source>
        <dbReference type="EMBL" id="KPC27213.1"/>
    </source>
</evidence>
<evidence type="ECO:0000313" key="9">
    <source>
        <dbReference type="Proteomes" id="UP000037891"/>
    </source>
</evidence>
<dbReference type="GO" id="GO:0009295">
    <property type="term" value="C:nucleoid"/>
    <property type="evidence" value="ECO:0007669"/>
    <property type="project" value="UniProtKB-SubCell"/>
</dbReference>
<dbReference type="Gene3D" id="4.10.430.10">
    <property type="entry name" value="Histone-like protein H-NS, C-terminal domain"/>
    <property type="match status" value="1"/>
</dbReference>
<accession>A0A0N0XAM7</accession>
<feature type="domain" description="DNA-binding protein H-NS-like C-terminal" evidence="7">
    <location>
        <begin position="94"/>
        <end position="140"/>
    </location>
</feature>
<dbReference type="Pfam" id="PF22470">
    <property type="entry name" value="Histone_HNS_N"/>
    <property type="match status" value="1"/>
</dbReference>
<feature type="region of interest" description="Disordered" evidence="6">
    <location>
        <begin position="81"/>
        <end position="100"/>
    </location>
</feature>
<feature type="coiled-coil region" evidence="5">
    <location>
        <begin position="44"/>
        <end position="71"/>
    </location>
</feature>
<dbReference type="GO" id="GO:0046983">
    <property type="term" value="F:protein dimerization activity"/>
    <property type="evidence" value="ECO:0007669"/>
    <property type="project" value="InterPro"/>
</dbReference>
<dbReference type="EMBL" id="LGLN01000069">
    <property type="protein sequence ID" value="KPC27213.1"/>
    <property type="molecule type" value="Genomic_DNA"/>
</dbReference>
<keyword evidence="4 8" id="KW-0238">DNA-binding</keyword>
<dbReference type="GO" id="GO:0003681">
    <property type="term" value="F:bent DNA binding"/>
    <property type="evidence" value="ECO:0007669"/>
    <property type="project" value="TreeGrafter"/>
</dbReference>
<proteinExistence type="inferred from homology"/>
<evidence type="ECO:0000256" key="3">
    <source>
        <dbReference type="ARBA" id="ARBA00022490"/>
    </source>
</evidence>